<proteinExistence type="predicted"/>
<dbReference type="AlphaFoldDB" id="A0A0B6YNB5"/>
<protein>
    <submittedName>
        <fullName evidence="1">Uncharacterized protein</fullName>
    </submittedName>
</protein>
<dbReference type="EMBL" id="HACG01010797">
    <property type="protein sequence ID" value="CEK57662.1"/>
    <property type="molecule type" value="Transcribed_RNA"/>
</dbReference>
<name>A0A0B6YNB5_9EUPU</name>
<evidence type="ECO:0000313" key="1">
    <source>
        <dbReference type="EMBL" id="CEK57662.1"/>
    </source>
</evidence>
<organism evidence="1">
    <name type="scientific">Arion vulgaris</name>
    <dbReference type="NCBI Taxonomy" id="1028688"/>
    <lineage>
        <taxon>Eukaryota</taxon>
        <taxon>Metazoa</taxon>
        <taxon>Spiralia</taxon>
        <taxon>Lophotrochozoa</taxon>
        <taxon>Mollusca</taxon>
        <taxon>Gastropoda</taxon>
        <taxon>Heterobranchia</taxon>
        <taxon>Euthyneura</taxon>
        <taxon>Panpulmonata</taxon>
        <taxon>Eupulmonata</taxon>
        <taxon>Stylommatophora</taxon>
        <taxon>Helicina</taxon>
        <taxon>Arionoidea</taxon>
        <taxon>Arionidae</taxon>
        <taxon>Arion</taxon>
    </lineage>
</organism>
<sequence>DANAGTYIVDETGTMIPITQMRSNSLLEVEDADVTTIEDFQCWCGREFISQKDLHRHKLAHKYRGEGISSSLLEGEDAGVAAIDNFQC</sequence>
<reference evidence="1" key="1">
    <citation type="submission" date="2014-12" db="EMBL/GenBank/DDBJ databases">
        <title>Insight into the proteome of Arion vulgaris.</title>
        <authorList>
            <person name="Aradska J."/>
            <person name="Bulat T."/>
            <person name="Smidak R."/>
            <person name="Sarate P."/>
            <person name="Gangsoo J."/>
            <person name="Sialana F."/>
            <person name="Bilban M."/>
            <person name="Lubec G."/>
        </authorList>
    </citation>
    <scope>NUCLEOTIDE SEQUENCE</scope>
    <source>
        <tissue evidence="1">Skin</tissue>
    </source>
</reference>
<feature type="non-terminal residue" evidence="1">
    <location>
        <position position="88"/>
    </location>
</feature>
<feature type="non-terminal residue" evidence="1">
    <location>
        <position position="1"/>
    </location>
</feature>
<accession>A0A0B6YNB5</accession>
<gene>
    <name evidence="1" type="primary">ORF30767</name>
</gene>